<evidence type="ECO:0000256" key="2">
    <source>
        <dbReference type="ARBA" id="ARBA00022679"/>
    </source>
</evidence>
<dbReference type="EMBL" id="CP063078">
    <property type="protein sequence ID" value="QOQ86944.1"/>
    <property type="molecule type" value="Genomic_DNA"/>
</dbReference>
<dbReference type="GO" id="GO:0005737">
    <property type="term" value="C:cytoplasm"/>
    <property type="evidence" value="ECO:0007669"/>
    <property type="project" value="UniProtKB-SubCell"/>
</dbReference>
<dbReference type="AlphaFoldDB" id="A0A7M1LFU7"/>
<dbReference type="UniPathway" id="UPA00392"/>
<dbReference type="InterPro" id="IPR036100">
    <property type="entry name" value="QueA_sf"/>
</dbReference>
<keyword evidence="7" id="KW-1185">Reference proteome</keyword>
<keyword evidence="3 5" id="KW-0949">S-adenosyl-L-methionine</keyword>
<keyword evidence="6" id="KW-0413">Isomerase</keyword>
<dbReference type="OrthoDB" id="9805933at2"/>
<keyword evidence="1 5" id="KW-0963">Cytoplasm</keyword>
<dbReference type="SUPFAM" id="SSF111337">
    <property type="entry name" value="QueA-like"/>
    <property type="match status" value="1"/>
</dbReference>
<comment type="subunit">
    <text evidence="5">Monomer.</text>
</comment>
<organism evidence="6 7">
    <name type="scientific">Campylobacter corcagiensis</name>
    <dbReference type="NCBI Taxonomy" id="1448857"/>
    <lineage>
        <taxon>Bacteria</taxon>
        <taxon>Pseudomonadati</taxon>
        <taxon>Campylobacterota</taxon>
        <taxon>Epsilonproteobacteria</taxon>
        <taxon>Campylobacterales</taxon>
        <taxon>Campylobacteraceae</taxon>
        <taxon>Campylobacter</taxon>
    </lineage>
</organism>
<keyword evidence="6" id="KW-0328">Glycosyltransferase</keyword>
<keyword evidence="2 5" id="KW-0808">Transferase</keyword>
<evidence type="ECO:0000313" key="7">
    <source>
        <dbReference type="Proteomes" id="UP000594749"/>
    </source>
</evidence>
<proteinExistence type="inferred from homology"/>
<dbReference type="NCBIfam" id="TIGR00113">
    <property type="entry name" value="queA"/>
    <property type="match status" value="1"/>
</dbReference>
<accession>A0A7M1LFU7</accession>
<evidence type="ECO:0000256" key="3">
    <source>
        <dbReference type="ARBA" id="ARBA00022691"/>
    </source>
</evidence>
<gene>
    <name evidence="5 6" type="primary">queA</name>
    <name evidence="6" type="ORF">IMC76_06950</name>
</gene>
<dbReference type="Gene3D" id="2.40.10.240">
    <property type="entry name" value="QueA-like"/>
    <property type="match status" value="1"/>
</dbReference>
<comment type="subcellular location">
    <subcellularLocation>
        <location evidence="5">Cytoplasm</location>
    </subcellularLocation>
</comment>
<evidence type="ECO:0000256" key="5">
    <source>
        <dbReference type="HAMAP-Rule" id="MF_00113"/>
    </source>
</evidence>
<dbReference type="EC" id="2.4.99.17" evidence="5"/>
<dbReference type="PANTHER" id="PTHR30307">
    <property type="entry name" value="S-ADENOSYLMETHIONINE:TRNA RIBOSYLTRANSFERASE-ISOMERASE"/>
    <property type="match status" value="1"/>
</dbReference>
<dbReference type="NCBIfam" id="NF001140">
    <property type="entry name" value="PRK00147.1"/>
    <property type="match status" value="1"/>
</dbReference>
<dbReference type="HAMAP" id="MF_00113">
    <property type="entry name" value="QueA"/>
    <property type="match status" value="1"/>
</dbReference>
<dbReference type="InterPro" id="IPR042119">
    <property type="entry name" value="QueA_dom2"/>
</dbReference>
<evidence type="ECO:0000256" key="1">
    <source>
        <dbReference type="ARBA" id="ARBA00022490"/>
    </source>
</evidence>
<evidence type="ECO:0000313" key="6">
    <source>
        <dbReference type="EMBL" id="QOQ86944.1"/>
    </source>
</evidence>
<comment type="similarity">
    <text evidence="5">Belongs to the QueA family.</text>
</comment>
<name>A0A7M1LFU7_9BACT</name>
<keyword evidence="4 5" id="KW-0671">Queuosine biosynthesis</keyword>
<dbReference type="GO" id="GO:0008616">
    <property type="term" value="P:tRNA queuosine(34) biosynthetic process"/>
    <property type="evidence" value="ECO:0007669"/>
    <property type="project" value="UniProtKB-UniRule"/>
</dbReference>
<evidence type="ECO:0000256" key="4">
    <source>
        <dbReference type="ARBA" id="ARBA00022785"/>
    </source>
</evidence>
<dbReference type="GO" id="GO:0051075">
    <property type="term" value="F:S-adenosylmethionine:tRNA ribosyltransferase-isomerase activity"/>
    <property type="evidence" value="ECO:0007669"/>
    <property type="project" value="UniProtKB-EC"/>
</dbReference>
<sequence length="340" mass="38658">MKPNLNSLDAYDYTLPEHLIATKPADPKESANLLVYKRKTDEISHLKFGDLAEILPPCDIIFNDTKVVKARIYGTKQSGGKVELLLNRPLIEPNFSVYIRGSVKVGSKLKFDDDLEALVTKLNEDGSREVLFSKDGKTLKTLELFEILNKIGHTPLPPYIKRDDTKDDESWYQTIFAKNRGAVAAPTASLHFSPEMLNKLKKTHDIHYLTLHVGAGTFKSVEVDDIREHKMHSEWFDIPKQTAEILNSNKPILGVGTTVTRVVENFARNGILQGECELFLNHLNRPIRQNFLLTNFHLPKSTLIMLVTSFIGYEATMEIYRIAVEKEYKFYSYGDAMLVI</sequence>
<comment type="pathway">
    <text evidence="5">tRNA modification; tRNA-queuosine biosynthesis.</text>
</comment>
<dbReference type="PANTHER" id="PTHR30307:SF0">
    <property type="entry name" value="S-ADENOSYLMETHIONINE:TRNA RIBOSYLTRANSFERASE-ISOMERASE"/>
    <property type="match status" value="1"/>
</dbReference>
<dbReference type="InterPro" id="IPR042118">
    <property type="entry name" value="QueA_dom1"/>
</dbReference>
<comment type="function">
    <text evidence="5">Transfers and isomerizes the ribose moiety from AdoMet to the 7-aminomethyl group of 7-deazaguanine (preQ1-tRNA) to give epoxyqueuosine (oQ-tRNA).</text>
</comment>
<comment type="catalytic activity">
    <reaction evidence="5">
        <text>7-aminomethyl-7-carbaguanosine(34) in tRNA + S-adenosyl-L-methionine = epoxyqueuosine(34) in tRNA + adenine + L-methionine + 2 H(+)</text>
        <dbReference type="Rhea" id="RHEA:32155"/>
        <dbReference type="Rhea" id="RHEA-COMP:10342"/>
        <dbReference type="Rhea" id="RHEA-COMP:18582"/>
        <dbReference type="ChEBI" id="CHEBI:15378"/>
        <dbReference type="ChEBI" id="CHEBI:16708"/>
        <dbReference type="ChEBI" id="CHEBI:57844"/>
        <dbReference type="ChEBI" id="CHEBI:59789"/>
        <dbReference type="ChEBI" id="CHEBI:82833"/>
        <dbReference type="ChEBI" id="CHEBI:194443"/>
        <dbReference type="EC" id="2.4.99.17"/>
    </reaction>
</comment>
<dbReference type="RefSeq" id="WP_025803299.1">
    <property type="nucleotide sequence ID" value="NZ_CP053842.1"/>
</dbReference>
<dbReference type="Pfam" id="PF02547">
    <property type="entry name" value="Queuosine_synth"/>
    <property type="match status" value="1"/>
</dbReference>
<reference evidence="6 7" key="1">
    <citation type="submission" date="2020-10" db="EMBL/GenBank/DDBJ databases">
        <title>Campylobacter and Helicobacter PacBio genomes.</title>
        <authorList>
            <person name="Lane C."/>
        </authorList>
    </citation>
    <scope>NUCLEOTIDE SEQUENCE [LARGE SCALE GENOMIC DNA]</scope>
    <source>
        <strain evidence="6 7">2016D-0077</strain>
    </source>
</reference>
<protein>
    <recommendedName>
        <fullName evidence="5">S-adenosylmethionine:tRNA ribosyltransferase-isomerase</fullName>
        <ecNumber evidence="5">2.4.99.17</ecNumber>
    </recommendedName>
    <alternativeName>
        <fullName evidence="5">Queuosine biosynthesis protein QueA</fullName>
    </alternativeName>
</protein>
<dbReference type="Proteomes" id="UP000594749">
    <property type="component" value="Chromosome"/>
</dbReference>
<dbReference type="InterPro" id="IPR003699">
    <property type="entry name" value="QueA"/>
</dbReference>
<dbReference type="Gene3D" id="3.40.1780.10">
    <property type="entry name" value="QueA-like"/>
    <property type="match status" value="1"/>
</dbReference>